<dbReference type="Proteomes" id="UP001056535">
    <property type="component" value="Chromosome"/>
</dbReference>
<keyword evidence="2" id="KW-1185">Reference proteome</keyword>
<name>A0ABY4YGU6_9MICO</name>
<evidence type="ECO:0008006" key="3">
    <source>
        <dbReference type="Google" id="ProtNLM"/>
    </source>
</evidence>
<evidence type="ECO:0000313" key="1">
    <source>
        <dbReference type="EMBL" id="USQ75968.1"/>
    </source>
</evidence>
<proteinExistence type="predicted"/>
<reference evidence="1" key="1">
    <citation type="submission" date="2022-06" db="EMBL/GenBank/DDBJ databases">
        <title>Ornithinimicrobium JY.X270.</title>
        <authorList>
            <person name="Huang Y."/>
        </authorList>
    </citation>
    <scope>NUCLEOTIDE SEQUENCE</scope>
    <source>
        <strain evidence="1">JY.X270</strain>
    </source>
</reference>
<gene>
    <name evidence="1" type="ORF">NF557_15430</name>
</gene>
<accession>A0ABY4YGU6</accession>
<evidence type="ECO:0000313" key="2">
    <source>
        <dbReference type="Proteomes" id="UP001056535"/>
    </source>
</evidence>
<dbReference type="EMBL" id="CP099490">
    <property type="protein sequence ID" value="USQ75968.1"/>
    <property type="molecule type" value="Genomic_DNA"/>
</dbReference>
<sequence>MRTGKNGRVYLDVFWEAQGVHVEIQGAQHFEGTAGIDDALRFNDLGLRDPGLRSLQVPVLGLRTCPDKFFEQIEQLLASS</sequence>
<dbReference type="RefSeq" id="WP_252620556.1">
    <property type="nucleotide sequence ID" value="NZ_CP099490.1"/>
</dbReference>
<protein>
    <recommendedName>
        <fullName evidence="3">DUF559 domain-containing protein</fullName>
    </recommendedName>
</protein>
<organism evidence="1 2">
    <name type="scientific">Ornithinimicrobium cryptoxanthini</name>
    <dbReference type="NCBI Taxonomy" id="2934161"/>
    <lineage>
        <taxon>Bacteria</taxon>
        <taxon>Bacillati</taxon>
        <taxon>Actinomycetota</taxon>
        <taxon>Actinomycetes</taxon>
        <taxon>Micrococcales</taxon>
        <taxon>Ornithinimicrobiaceae</taxon>
        <taxon>Ornithinimicrobium</taxon>
    </lineage>
</organism>